<accession>A0ABS9MS15</accession>
<sequence>MCIAIPMQVVSSDALSACCRNGPEEVRVNTELTGRAKPGDWLLVFQGSAVRPMEQSEALQMRAALGALSSVMDGTATREGIDAAFADITAHTGELPDFLKPGPRGS</sequence>
<dbReference type="PANTHER" id="PTHR35177:SF2">
    <property type="entry name" value="HYDROGENASE MATURATION FACTOR HYBG"/>
    <property type="match status" value="1"/>
</dbReference>
<dbReference type="InterPro" id="IPR001109">
    <property type="entry name" value="Hydrogenase_HupF/HypC"/>
</dbReference>
<dbReference type="PROSITE" id="PS01097">
    <property type="entry name" value="HUPF_HYPC"/>
    <property type="match status" value="1"/>
</dbReference>
<comment type="caution">
    <text evidence="2">The sequence shown here is derived from an EMBL/GenBank/DDBJ whole genome shotgun (WGS) entry which is preliminary data.</text>
</comment>
<dbReference type="PANTHER" id="PTHR35177">
    <property type="entry name" value="HYDROGENASE MATURATION FACTOR HYBG"/>
    <property type="match status" value="1"/>
</dbReference>
<evidence type="ECO:0000256" key="1">
    <source>
        <dbReference type="ARBA" id="ARBA00006018"/>
    </source>
</evidence>
<dbReference type="Gene3D" id="2.30.30.140">
    <property type="match status" value="1"/>
</dbReference>
<protein>
    <submittedName>
        <fullName evidence="2">HypC/HybG/HupF family hydrogenase formation chaperone</fullName>
    </submittedName>
</protein>
<reference evidence="2 3" key="1">
    <citation type="submission" date="2022-02" db="EMBL/GenBank/DDBJ databases">
        <title>Mesosutterella porci, a novel member of the family Sutterellaceae from pig feces.</title>
        <authorList>
            <person name="Wylensek D."/>
            <person name="Clavel T."/>
        </authorList>
    </citation>
    <scope>NUCLEOTIDE SEQUENCE [LARGE SCALE GENOMIC DNA]</scope>
    <source>
        <strain evidence="3">oilRF-744-wt-GAM-9</strain>
    </source>
</reference>
<dbReference type="EMBL" id="JAKNCT010000009">
    <property type="protein sequence ID" value="MCG5031422.1"/>
    <property type="molecule type" value="Genomic_DNA"/>
</dbReference>
<dbReference type="Pfam" id="PF01455">
    <property type="entry name" value="HupF_HypC"/>
    <property type="match status" value="1"/>
</dbReference>
<keyword evidence="3" id="KW-1185">Reference proteome</keyword>
<comment type="similarity">
    <text evidence="1">Belongs to the HupF/HypC family.</text>
</comment>
<dbReference type="NCBIfam" id="TIGR00074">
    <property type="entry name" value="hypC_hupF"/>
    <property type="match status" value="1"/>
</dbReference>
<dbReference type="SUPFAM" id="SSF159127">
    <property type="entry name" value="HupF/HypC-like"/>
    <property type="match status" value="1"/>
</dbReference>
<dbReference type="PRINTS" id="PR00445">
    <property type="entry name" value="HUPFHYPC"/>
</dbReference>
<proteinExistence type="inferred from homology"/>
<evidence type="ECO:0000313" key="2">
    <source>
        <dbReference type="EMBL" id="MCG5031422.1"/>
    </source>
</evidence>
<name>A0ABS9MS15_9BURK</name>
<dbReference type="Proteomes" id="UP001297600">
    <property type="component" value="Unassembled WGS sequence"/>
</dbReference>
<dbReference type="InterPro" id="IPR019812">
    <property type="entry name" value="Hydgase_assmbl_chp_CS"/>
</dbReference>
<gene>
    <name evidence="2" type="ORF">MAF45_08215</name>
</gene>
<dbReference type="RefSeq" id="WP_237979156.1">
    <property type="nucleotide sequence ID" value="NZ_JAKNCT010000009.1"/>
</dbReference>
<evidence type="ECO:0000313" key="3">
    <source>
        <dbReference type="Proteomes" id="UP001297600"/>
    </source>
</evidence>
<organism evidence="2 3">
    <name type="scientific">Mesosutterella porci</name>
    <dbReference type="NCBI Taxonomy" id="2915351"/>
    <lineage>
        <taxon>Bacteria</taxon>
        <taxon>Pseudomonadati</taxon>
        <taxon>Pseudomonadota</taxon>
        <taxon>Betaproteobacteria</taxon>
        <taxon>Burkholderiales</taxon>
        <taxon>Sutterellaceae</taxon>
        <taxon>Mesosutterella</taxon>
    </lineage>
</organism>